<name>A0A1C7P0M8_9HYPH</name>
<gene>
    <name evidence="5" type="ORF">ADU59_13130</name>
</gene>
<keyword evidence="6" id="KW-1185">Reference proteome</keyword>
<dbReference type="SFLD" id="SFLDS00028">
    <property type="entry name" value="Proline_Racemase"/>
    <property type="match status" value="1"/>
</dbReference>
<dbReference type="PANTHER" id="PTHR33442">
    <property type="entry name" value="TRANS-3-HYDROXY-L-PROLINE DEHYDRATASE"/>
    <property type="match status" value="1"/>
</dbReference>
<comment type="similarity">
    <text evidence="1">Belongs to the proline racemase family.</text>
</comment>
<dbReference type="Proteomes" id="UP000093111">
    <property type="component" value="Unassembled WGS sequence"/>
</dbReference>
<evidence type="ECO:0000256" key="1">
    <source>
        <dbReference type="ARBA" id="ARBA00007529"/>
    </source>
</evidence>
<dbReference type="EMBL" id="LGLV01000008">
    <property type="protein sequence ID" value="OBZ94770.1"/>
    <property type="molecule type" value="Genomic_DNA"/>
</dbReference>
<comment type="catalytic activity">
    <reaction evidence="3">
        <text>trans-4-hydroxy-L-proline = cis-4-hydroxy-D-proline</text>
        <dbReference type="Rhea" id="RHEA:21152"/>
        <dbReference type="ChEBI" id="CHEBI:57690"/>
        <dbReference type="ChEBI" id="CHEBI:58375"/>
        <dbReference type="EC" id="5.1.1.8"/>
    </reaction>
</comment>
<dbReference type="Pfam" id="PF05544">
    <property type="entry name" value="Pro_racemase"/>
    <property type="match status" value="1"/>
</dbReference>
<evidence type="ECO:0000256" key="4">
    <source>
        <dbReference type="ARBA" id="ARBA00039135"/>
    </source>
</evidence>
<protein>
    <recommendedName>
        <fullName evidence="4">4-hydroxyproline epimerase</fullName>
        <ecNumber evidence="4">5.1.1.8</ecNumber>
    </recommendedName>
</protein>
<reference evidence="5 6" key="1">
    <citation type="journal article" date="2016" name="Syst. Appl. Microbiol.">
        <title>Pararhizobium polonicum sp. nov. isolated from tumors on stone fruit rootstocks.</title>
        <authorList>
            <person name="Pulawska J."/>
            <person name="Kuzmanovic N."/>
            <person name="Willems A."/>
            <person name="Pothier J.F."/>
        </authorList>
    </citation>
    <scope>NUCLEOTIDE SEQUENCE [LARGE SCALE GENOMIC DNA]</scope>
    <source>
        <strain evidence="5 6">F5.1</strain>
    </source>
</reference>
<evidence type="ECO:0000313" key="6">
    <source>
        <dbReference type="Proteomes" id="UP000093111"/>
    </source>
</evidence>
<keyword evidence="2" id="KW-0413">Isomerase</keyword>
<organism evidence="5 6">
    <name type="scientific">Pararhizobium polonicum</name>
    <dbReference type="NCBI Taxonomy" id="1612624"/>
    <lineage>
        <taxon>Bacteria</taxon>
        <taxon>Pseudomonadati</taxon>
        <taxon>Pseudomonadota</taxon>
        <taxon>Alphaproteobacteria</taxon>
        <taxon>Hyphomicrobiales</taxon>
        <taxon>Rhizobiaceae</taxon>
        <taxon>Rhizobium/Agrobacterium group</taxon>
        <taxon>Pararhizobium</taxon>
    </lineage>
</organism>
<dbReference type="PANTHER" id="PTHR33442:SF1">
    <property type="entry name" value="TRANS-3-HYDROXY-L-PROLINE DEHYDRATASE"/>
    <property type="match status" value="1"/>
</dbReference>
<dbReference type="PIRSF" id="PIRSF029792">
    <property type="entry name" value="Pro_racemase"/>
    <property type="match status" value="1"/>
</dbReference>
<dbReference type="RefSeq" id="WP_068954585.1">
    <property type="nucleotide sequence ID" value="NZ_LGLV01000008.1"/>
</dbReference>
<dbReference type="AlphaFoldDB" id="A0A1C7P0M8"/>
<dbReference type="EC" id="5.1.1.8" evidence="4"/>
<dbReference type="InterPro" id="IPR008794">
    <property type="entry name" value="Pro_racemase_fam"/>
</dbReference>
<sequence length="330" mass="34901">MIAFSSSFSVIDSHTAGHPTRVILSGIPKLSGDSVRSKRDDFRLRFDHLRTALLHEPRGHAAMVGLVPVASEVADYGAFFISSYVYLDMCGHGTIGFAKTLAFTGQITAAMGDSFTLETPAGIVTVGLVWAEDGSLDRVRIENVPSYVGLEDLAVSVDGVGDVVTDIVYGGMWYALVDADALGLTLAPEHASALMLAGSRIKTAIKQKVQGLAPFEGSPAPSVLFYSAASPDAAVHFLVLESNKFDRSPCGTGTAARMAHLLSKGLLAEDQTYRASNILGIPFQARFASRTTVAGREAIVVAIEGAAFITSTQTIHFEKGDPLSNGFLCS</sequence>
<evidence type="ECO:0000313" key="5">
    <source>
        <dbReference type="EMBL" id="OBZ94770.1"/>
    </source>
</evidence>
<dbReference type="OrthoDB" id="181267at2"/>
<dbReference type="STRING" id="1612624.ADU59_13130"/>
<accession>A0A1C7P0M8</accession>
<evidence type="ECO:0000256" key="3">
    <source>
        <dbReference type="ARBA" id="ARBA00035826"/>
    </source>
</evidence>
<proteinExistence type="inferred from homology"/>
<evidence type="ECO:0000256" key="2">
    <source>
        <dbReference type="ARBA" id="ARBA00023235"/>
    </source>
</evidence>
<dbReference type="PATRIC" id="fig|1612624.7.peg.4530"/>
<comment type="caution">
    <text evidence="5">The sequence shown here is derived from an EMBL/GenBank/DDBJ whole genome shotgun (WGS) entry which is preliminary data.</text>
</comment>
<dbReference type="SUPFAM" id="SSF54506">
    <property type="entry name" value="Diaminopimelate epimerase-like"/>
    <property type="match status" value="1"/>
</dbReference>
<dbReference type="Gene3D" id="3.10.310.10">
    <property type="entry name" value="Diaminopimelate Epimerase, Chain A, domain 1"/>
    <property type="match status" value="2"/>
</dbReference>
<dbReference type="GO" id="GO:0047580">
    <property type="term" value="F:4-hydroxyproline epimerase activity"/>
    <property type="evidence" value="ECO:0007669"/>
    <property type="project" value="UniProtKB-EC"/>
</dbReference>